<name>A0AAV6VTN6_9ARAC</name>
<reference evidence="1 2" key="1">
    <citation type="journal article" date="2022" name="Nat. Ecol. Evol.">
        <title>A masculinizing supergene underlies an exaggerated male reproductive morph in a spider.</title>
        <authorList>
            <person name="Hendrickx F."/>
            <person name="De Corte Z."/>
            <person name="Sonet G."/>
            <person name="Van Belleghem S.M."/>
            <person name="Kostlbacher S."/>
            <person name="Vangestel C."/>
        </authorList>
    </citation>
    <scope>NUCLEOTIDE SEQUENCE [LARGE SCALE GENOMIC DNA]</scope>
    <source>
        <strain evidence="1">W744_W776</strain>
    </source>
</reference>
<evidence type="ECO:0000313" key="1">
    <source>
        <dbReference type="EMBL" id="KAG8199403.1"/>
    </source>
</evidence>
<gene>
    <name evidence="1" type="ORF">JTE90_000271</name>
</gene>
<dbReference type="Proteomes" id="UP000827092">
    <property type="component" value="Unassembled WGS sequence"/>
</dbReference>
<dbReference type="AlphaFoldDB" id="A0AAV6VTN6"/>
<dbReference type="EMBL" id="JAFNEN010000027">
    <property type="protein sequence ID" value="KAG8199403.1"/>
    <property type="molecule type" value="Genomic_DNA"/>
</dbReference>
<comment type="caution">
    <text evidence="1">The sequence shown here is derived from an EMBL/GenBank/DDBJ whole genome shotgun (WGS) entry which is preliminary data.</text>
</comment>
<evidence type="ECO:0000313" key="2">
    <source>
        <dbReference type="Proteomes" id="UP000827092"/>
    </source>
</evidence>
<protein>
    <submittedName>
        <fullName evidence="1">Uncharacterized protein</fullName>
    </submittedName>
</protein>
<accession>A0AAV6VTN6</accession>
<keyword evidence="2" id="KW-1185">Reference proteome</keyword>
<sequence>MVLTTIQTYEERRSNAMLFNQNVWRGNVKFFVRAAIYFFRRFGINQVKEFRDPRAIDESLPPKTFTRNSQQTMNQSFNRFSKPKKLASPSFHGNIDVIIITIHPLSTPSHHPCVRGPDKTVVCRQPIR</sequence>
<organism evidence="1 2">
    <name type="scientific">Oedothorax gibbosus</name>
    <dbReference type="NCBI Taxonomy" id="931172"/>
    <lineage>
        <taxon>Eukaryota</taxon>
        <taxon>Metazoa</taxon>
        <taxon>Ecdysozoa</taxon>
        <taxon>Arthropoda</taxon>
        <taxon>Chelicerata</taxon>
        <taxon>Arachnida</taxon>
        <taxon>Araneae</taxon>
        <taxon>Araneomorphae</taxon>
        <taxon>Entelegynae</taxon>
        <taxon>Araneoidea</taxon>
        <taxon>Linyphiidae</taxon>
        <taxon>Erigoninae</taxon>
        <taxon>Oedothorax</taxon>
    </lineage>
</organism>
<proteinExistence type="predicted"/>